<feature type="binding site" evidence="7">
    <location>
        <position position="177"/>
    </location>
    <ligand>
        <name>FAD</name>
        <dbReference type="ChEBI" id="CHEBI:57692"/>
    </ligand>
</feature>
<dbReference type="GO" id="GO:0090524">
    <property type="term" value="F:cytochrome-b5 reductase activity, acting on NADH"/>
    <property type="evidence" value="ECO:0007669"/>
    <property type="project" value="UniProtKB-EC"/>
</dbReference>
<dbReference type="InterPro" id="IPR001709">
    <property type="entry name" value="Flavoprot_Pyr_Nucl_cyt_Rdtase"/>
</dbReference>
<proteinExistence type="inferred from homology"/>
<comment type="catalytic activity">
    <reaction evidence="8">
        <text>2 Fe(III)-[cytochrome b5] + NADH = 2 Fe(II)-[cytochrome b5] + NAD(+) + H(+)</text>
        <dbReference type="Rhea" id="RHEA:46680"/>
        <dbReference type="Rhea" id="RHEA-COMP:10438"/>
        <dbReference type="Rhea" id="RHEA-COMP:10439"/>
        <dbReference type="ChEBI" id="CHEBI:15378"/>
        <dbReference type="ChEBI" id="CHEBI:29033"/>
        <dbReference type="ChEBI" id="CHEBI:29034"/>
        <dbReference type="ChEBI" id="CHEBI:57540"/>
        <dbReference type="ChEBI" id="CHEBI:57945"/>
        <dbReference type="EC" id="1.6.2.2"/>
    </reaction>
</comment>
<dbReference type="InterPro" id="IPR019180">
    <property type="entry name" value="Oxidoreductase-like_N"/>
</dbReference>
<dbReference type="InterPro" id="IPR008333">
    <property type="entry name" value="Cbr1-like_FAD-bd_dom"/>
</dbReference>
<reference evidence="11" key="1">
    <citation type="submission" date="2021-04" db="EMBL/GenBank/DDBJ databases">
        <authorList>
            <consortium name="Molecular Ecology Group"/>
        </authorList>
    </citation>
    <scope>NUCLEOTIDE SEQUENCE</scope>
</reference>
<dbReference type="Gene3D" id="3.40.50.80">
    <property type="entry name" value="Nucleotide-binding domain of ferredoxin-NADP reductase (FNR) module"/>
    <property type="match status" value="1"/>
</dbReference>
<comment type="cofactor">
    <cofactor evidence="1 7 8">
        <name>FAD</name>
        <dbReference type="ChEBI" id="CHEBI:57692"/>
    </cofactor>
</comment>
<dbReference type="EMBL" id="CAJHNH020001326">
    <property type="protein sequence ID" value="CAG5122586.1"/>
    <property type="molecule type" value="Genomic_DNA"/>
</dbReference>
<sequence>MPDLPECPLLPDPLEHPLLLDPPEHPLLADPLEHPLLPDSPEHPQLPDPPECPLLPNPSKCQLLPDPPERPLDSDCCGGGCIPCVMDIYREELALWEADCQRLLAGTIYDGEVLKQQELMLHPSKYTHFPVQDIKPEAVDCVRIRCGLARHQTLGLSLGQHIIVRSQVSGSPVTRQYTPISPLDAKGYFELLIKIYPGGRMSQRVAAWKVGHELEARGPAGQLAYVRNKFRRVLMLCAGTGVAPMCQVAQSVLADADDETFLRLVYAGRSYHHLIAKSEIQEWQRFWNFSCLYILSQEPVIPTYKYKRGEEIYRGHIDKDIILREMAGGDIDKTLVLICGPRSFNKDMVTYLTDMGVSETNIHQY</sequence>
<dbReference type="SUPFAM" id="SSF63380">
    <property type="entry name" value="Riboflavin synthase domain-like"/>
    <property type="match status" value="1"/>
</dbReference>
<dbReference type="InterPro" id="IPR001433">
    <property type="entry name" value="OxRdtase_FAD/NAD-bd"/>
</dbReference>
<dbReference type="InterPro" id="IPR017938">
    <property type="entry name" value="Riboflavin_synthase-like_b-brl"/>
</dbReference>
<feature type="binding site" evidence="7">
    <location>
        <position position="202"/>
    </location>
    <ligand>
        <name>FAD</name>
        <dbReference type="ChEBI" id="CHEBI:57692"/>
    </ligand>
</feature>
<dbReference type="Proteomes" id="UP000678393">
    <property type="component" value="Unassembled WGS sequence"/>
</dbReference>
<feature type="binding site" evidence="7">
    <location>
        <position position="194"/>
    </location>
    <ligand>
        <name>FAD</name>
        <dbReference type="ChEBI" id="CHEBI:57692"/>
    </ligand>
</feature>
<feature type="binding site" evidence="7">
    <location>
        <position position="175"/>
    </location>
    <ligand>
        <name>FAD</name>
        <dbReference type="ChEBI" id="CHEBI:57692"/>
    </ligand>
</feature>
<keyword evidence="12" id="KW-1185">Reference proteome</keyword>
<evidence type="ECO:0000256" key="3">
    <source>
        <dbReference type="ARBA" id="ARBA00022630"/>
    </source>
</evidence>
<keyword evidence="6 8" id="KW-0520">NAD</keyword>
<dbReference type="PROSITE" id="PS51384">
    <property type="entry name" value="FAD_FR"/>
    <property type="match status" value="1"/>
</dbReference>
<accession>A0A8S3Z6V8</accession>
<dbReference type="Pfam" id="PF00970">
    <property type="entry name" value="FAD_binding_6"/>
    <property type="match status" value="1"/>
</dbReference>
<dbReference type="PANTHER" id="PTHR19370:SF184">
    <property type="entry name" value="NADH-CYTOCHROME B5 REDUCTASE-LIKE"/>
    <property type="match status" value="1"/>
</dbReference>
<evidence type="ECO:0000256" key="4">
    <source>
        <dbReference type="ARBA" id="ARBA00022827"/>
    </source>
</evidence>
<feature type="compositionally biased region" description="Low complexity" evidence="9">
    <location>
        <begin position="16"/>
        <end position="39"/>
    </location>
</feature>
<dbReference type="AlphaFoldDB" id="A0A8S3Z6V8"/>
<evidence type="ECO:0000313" key="12">
    <source>
        <dbReference type="Proteomes" id="UP000678393"/>
    </source>
</evidence>
<evidence type="ECO:0000256" key="1">
    <source>
        <dbReference type="ARBA" id="ARBA00001974"/>
    </source>
</evidence>
<feature type="region of interest" description="Disordered" evidence="9">
    <location>
        <begin position="1"/>
        <end position="52"/>
    </location>
</feature>
<feature type="binding site" evidence="7">
    <location>
        <position position="201"/>
    </location>
    <ligand>
        <name>FAD</name>
        <dbReference type="ChEBI" id="CHEBI:57692"/>
    </ligand>
</feature>
<evidence type="ECO:0000256" key="7">
    <source>
        <dbReference type="PIRSR" id="PIRSR601834-1"/>
    </source>
</evidence>
<evidence type="ECO:0000313" key="11">
    <source>
        <dbReference type="EMBL" id="CAG5122586.1"/>
    </source>
</evidence>
<dbReference type="Pfam" id="PF00175">
    <property type="entry name" value="NAD_binding_1"/>
    <property type="match status" value="1"/>
</dbReference>
<dbReference type="Pfam" id="PF09791">
    <property type="entry name" value="Oxidored-like"/>
    <property type="match status" value="1"/>
</dbReference>
<evidence type="ECO:0000256" key="9">
    <source>
        <dbReference type="SAM" id="MobiDB-lite"/>
    </source>
</evidence>
<dbReference type="InterPro" id="IPR039261">
    <property type="entry name" value="FNR_nucleotide-bd"/>
</dbReference>
<dbReference type="InterPro" id="IPR001834">
    <property type="entry name" value="CBR-like"/>
</dbReference>
<dbReference type="PRINTS" id="PR00371">
    <property type="entry name" value="FPNCR"/>
</dbReference>
<feature type="domain" description="FAD-binding FR-type" evidence="10">
    <location>
        <begin position="124"/>
        <end position="226"/>
    </location>
</feature>
<feature type="binding site" evidence="7">
    <location>
        <position position="192"/>
    </location>
    <ligand>
        <name>FAD</name>
        <dbReference type="ChEBI" id="CHEBI:57692"/>
    </ligand>
</feature>
<evidence type="ECO:0000259" key="10">
    <source>
        <dbReference type="PROSITE" id="PS51384"/>
    </source>
</evidence>
<organism evidence="11 12">
    <name type="scientific">Candidula unifasciata</name>
    <dbReference type="NCBI Taxonomy" id="100452"/>
    <lineage>
        <taxon>Eukaryota</taxon>
        <taxon>Metazoa</taxon>
        <taxon>Spiralia</taxon>
        <taxon>Lophotrochozoa</taxon>
        <taxon>Mollusca</taxon>
        <taxon>Gastropoda</taxon>
        <taxon>Heterobranchia</taxon>
        <taxon>Euthyneura</taxon>
        <taxon>Panpulmonata</taxon>
        <taxon>Eupulmonata</taxon>
        <taxon>Stylommatophora</taxon>
        <taxon>Helicina</taxon>
        <taxon>Helicoidea</taxon>
        <taxon>Geomitridae</taxon>
        <taxon>Candidula</taxon>
    </lineage>
</organism>
<dbReference type="SUPFAM" id="SSF52343">
    <property type="entry name" value="Ferredoxin reductase-like, C-terminal NADP-linked domain"/>
    <property type="match status" value="1"/>
</dbReference>
<dbReference type="PANTHER" id="PTHR19370">
    <property type="entry name" value="NADH-CYTOCHROME B5 REDUCTASE"/>
    <property type="match status" value="1"/>
</dbReference>
<dbReference type="Gene3D" id="2.40.30.10">
    <property type="entry name" value="Translation factors"/>
    <property type="match status" value="1"/>
</dbReference>
<protein>
    <recommendedName>
        <fullName evidence="8">NADH-cytochrome b5 reductase</fullName>
        <ecNumber evidence="8">1.6.2.2</ecNumber>
    </recommendedName>
</protein>
<evidence type="ECO:0000256" key="6">
    <source>
        <dbReference type="ARBA" id="ARBA00023027"/>
    </source>
</evidence>
<evidence type="ECO:0000256" key="5">
    <source>
        <dbReference type="ARBA" id="ARBA00023002"/>
    </source>
</evidence>
<keyword evidence="5 8" id="KW-0560">Oxidoreductase</keyword>
<dbReference type="EC" id="1.6.2.2" evidence="8"/>
<dbReference type="PRINTS" id="PR00406">
    <property type="entry name" value="CYTB5RDTASE"/>
</dbReference>
<keyword evidence="3 7" id="KW-0285">Flavoprotein</keyword>
<name>A0A8S3Z6V8_9EUPU</name>
<gene>
    <name evidence="11" type="ORF">CUNI_LOCUS8144</name>
</gene>
<comment type="caution">
    <text evidence="11">The sequence shown here is derived from an EMBL/GenBank/DDBJ whole genome shotgun (WGS) entry which is preliminary data.</text>
</comment>
<keyword evidence="4 7" id="KW-0274">FAD</keyword>
<comment type="similarity">
    <text evidence="2 8">Belongs to the flavoprotein pyridine nucleotide cytochrome reductase family.</text>
</comment>
<dbReference type="CDD" id="cd06183">
    <property type="entry name" value="cyt_b5_reduct_like"/>
    <property type="match status" value="1"/>
</dbReference>
<dbReference type="InterPro" id="IPR017927">
    <property type="entry name" value="FAD-bd_FR_type"/>
</dbReference>
<dbReference type="OrthoDB" id="432685at2759"/>
<evidence type="ECO:0000256" key="8">
    <source>
        <dbReference type="RuleBase" id="RU361226"/>
    </source>
</evidence>
<evidence type="ECO:0000256" key="2">
    <source>
        <dbReference type="ARBA" id="ARBA00006105"/>
    </source>
</evidence>